<proteinExistence type="predicted"/>
<dbReference type="Proteomes" id="UP001191082">
    <property type="component" value="Unassembled WGS sequence"/>
</dbReference>
<accession>A0ABY2XFI8</accession>
<evidence type="ECO:0000313" key="1">
    <source>
        <dbReference type="EMBL" id="TMV15496.1"/>
    </source>
</evidence>
<name>A0ABY2XFI8_9RHOB</name>
<comment type="caution">
    <text evidence="1">The sequence shown here is derived from an EMBL/GenBank/DDBJ whole genome shotgun (WGS) entry which is preliminary data.</text>
</comment>
<reference evidence="1 2" key="1">
    <citation type="submission" date="2019-05" db="EMBL/GenBank/DDBJ databases">
        <title>Marivita sp. nov. isolated from sea sediment.</title>
        <authorList>
            <person name="Kim W."/>
        </authorList>
    </citation>
    <scope>NUCLEOTIDE SEQUENCE [LARGE SCALE GENOMIC DNA]</scope>
    <source>
        <strain evidence="1 2">CAU 1492</strain>
    </source>
</reference>
<evidence type="ECO:0000313" key="2">
    <source>
        <dbReference type="Proteomes" id="UP001191082"/>
    </source>
</evidence>
<protein>
    <recommendedName>
        <fullName evidence="3">Roadblock/LAMTOR2 domain-containing protein</fullName>
    </recommendedName>
</protein>
<dbReference type="EMBL" id="VCPC01000001">
    <property type="protein sequence ID" value="TMV15496.1"/>
    <property type="molecule type" value="Genomic_DNA"/>
</dbReference>
<keyword evidence="2" id="KW-1185">Reference proteome</keyword>
<organism evidence="1 2">
    <name type="scientific">Arenibacterium halophilum</name>
    <dbReference type="NCBI Taxonomy" id="2583821"/>
    <lineage>
        <taxon>Bacteria</taxon>
        <taxon>Pseudomonadati</taxon>
        <taxon>Pseudomonadota</taxon>
        <taxon>Alphaproteobacteria</taxon>
        <taxon>Rhodobacterales</taxon>
        <taxon>Paracoccaceae</taxon>
        <taxon>Arenibacterium</taxon>
    </lineage>
</organism>
<gene>
    <name evidence="1" type="ORF">FGK64_05970</name>
</gene>
<sequence>MDIARGLDDLRAAHPACSLIAFGDISARMILCSSGRRRQPQEQLDRLCATAVDLLRGESAVRIAAAMGHAGRGRMRMAIALDSDGAALFLGSGDGSPDVLCGLFDDIGAVEPALPPMLHLLELAHATG</sequence>
<evidence type="ECO:0008006" key="3">
    <source>
        <dbReference type="Google" id="ProtNLM"/>
    </source>
</evidence>
<dbReference type="RefSeq" id="WP_138862841.1">
    <property type="nucleotide sequence ID" value="NZ_VCPC01000001.1"/>
</dbReference>